<dbReference type="Proteomes" id="UP000216057">
    <property type="component" value="Unassembled WGS sequence"/>
</dbReference>
<keyword evidence="2" id="KW-0732">Signal</keyword>
<dbReference type="InterPro" id="IPR001226">
    <property type="entry name" value="Flavodoxin_CS"/>
</dbReference>
<evidence type="ECO:0000256" key="2">
    <source>
        <dbReference type="SAM" id="SignalP"/>
    </source>
</evidence>
<feature type="region of interest" description="Disordered" evidence="1">
    <location>
        <begin position="22"/>
        <end position="49"/>
    </location>
</feature>
<dbReference type="GO" id="GO:0009055">
    <property type="term" value="F:electron transfer activity"/>
    <property type="evidence" value="ECO:0007669"/>
    <property type="project" value="InterPro"/>
</dbReference>
<dbReference type="PROSITE" id="PS51257">
    <property type="entry name" value="PROKAR_LIPOPROTEIN"/>
    <property type="match status" value="1"/>
</dbReference>
<dbReference type="PANTHER" id="PTHR39201">
    <property type="entry name" value="EXPORTED PROTEIN-RELATED"/>
    <property type="match status" value="1"/>
</dbReference>
<gene>
    <name evidence="5" type="ORF">BE0216_00370</name>
    <name evidence="4" type="ORF">BEUL_0838</name>
</gene>
<dbReference type="RefSeq" id="WP_094636414.1">
    <property type="nucleotide sequence ID" value="NZ_CP062938.1"/>
</dbReference>
<dbReference type="Gene3D" id="3.40.50.360">
    <property type="match status" value="1"/>
</dbReference>
<evidence type="ECO:0000313" key="5">
    <source>
        <dbReference type="EMBL" id="QOL31092.1"/>
    </source>
</evidence>
<dbReference type="Pfam" id="PF12682">
    <property type="entry name" value="Flavodoxin_4"/>
    <property type="match status" value="1"/>
</dbReference>
<sequence length="210" mass="22269">MKKIAAAAMSIVLAASLAACGGTSQSDAQDSDTSQSDLSMTTDTPTTSGDGSTLVVYYSAQGHTEEVANVVADAAGADVFVITPSEPYTDDDLNWTNDNSRVSIEHDNPDQRDVELTTTDVPNWDSYDTVFIGYPIWWAVAAWPVNGFVEANDFTGKTVIPFCTSTSSGLGSSATQLAELTGTGDWQEGQRFSSNASESDVQNWVASLNL</sequence>
<reference evidence="5 7" key="2">
    <citation type="submission" date="2020-10" db="EMBL/GenBank/DDBJ databases">
        <title>Genome sequencing of Bifidobacterium eulemuris_DSMZ_100216.</title>
        <authorList>
            <person name="Kim J."/>
        </authorList>
    </citation>
    <scope>NUCLEOTIDE SEQUENCE [LARGE SCALE GENOMIC DNA]</scope>
    <source>
        <strain evidence="5 7">DSM 100216</strain>
    </source>
</reference>
<accession>A0A261GDB4</accession>
<evidence type="ECO:0000313" key="7">
    <source>
        <dbReference type="Proteomes" id="UP000593943"/>
    </source>
</evidence>
<dbReference type="GO" id="GO:0010181">
    <property type="term" value="F:FMN binding"/>
    <property type="evidence" value="ECO:0007669"/>
    <property type="project" value="InterPro"/>
</dbReference>
<dbReference type="EMBL" id="MWWZ01000004">
    <property type="protein sequence ID" value="OZG69432.1"/>
    <property type="molecule type" value="Genomic_DNA"/>
</dbReference>
<dbReference type="PANTHER" id="PTHR39201:SF1">
    <property type="entry name" value="FLAVODOXIN-LIKE DOMAIN-CONTAINING PROTEIN"/>
    <property type="match status" value="1"/>
</dbReference>
<feature type="chain" id="PRO_5044571844" evidence="2">
    <location>
        <begin position="29"/>
        <end position="210"/>
    </location>
</feature>
<proteinExistence type="predicted"/>
<reference evidence="4 6" key="1">
    <citation type="journal article" date="2017" name="BMC Genomics">
        <title>Comparative genomic and phylogenomic analyses of the Bifidobacteriaceae family.</title>
        <authorList>
            <person name="Lugli G.A."/>
            <person name="Milani C."/>
            <person name="Turroni F."/>
            <person name="Duranti S."/>
            <person name="Mancabelli L."/>
            <person name="Mangifesta M."/>
            <person name="Ferrario C."/>
            <person name="Modesto M."/>
            <person name="Mattarelli P."/>
            <person name="Jiri K."/>
            <person name="van Sinderen D."/>
            <person name="Ventura M."/>
        </authorList>
    </citation>
    <scope>NUCLEOTIDE SEQUENCE [LARGE SCALE GENOMIC DNA]</scope>
    <source>
        <strain evidence="4 6">DSM 100216</strain>
    </source>
</reference>
<dbReference type="SUPFAM" id="SSF52218">
    <property type="entry name" value="Flavoproteins"/>
    <property type="match status" value="1"/>
</dbReference>
<evidence type="ECO:0000313" key="6">
    <source>
        <dbReference type="Proteomes" id="UP000216057"/>
    </source>
</evidence>
<feature type="signal peptide" evidence="2">
    <location>
        <begin position="1"/>
        <end position="28"/>
    </location>
</feature>
<evidence type="ECO:0000259" key="3">
    <source>
        <dbReference type="PROSITE" id="PS50902"/>
    </source>
</evidence>
<organism evidence="4 6">
    <name type="scientific">Bifidobacterium eulemuris</name>
    <dbReference type="NCBI Taxonomy" id="1765219"/>
    <lineage>
        <taxon>Bacteria</taxon>
        <taxon>Bacillati</taxon>
        <taxon>Actinomycetota</taxon>
        <taxon>Actinomycetes</taxon>
        <taxon>Bifidobacteriales</taxon>
        <taxon>Bifidobacteriaceae</taxon>
        <taxon>Bifidobacterium</taxon>
    </lineage>
</organism>
<dbReference type="Proteomes" id="UP000593943">
    <property type="component" value="Chromosome"/>
</dbReference>
<dbReference type="EMBL" id="CP062938">
    <property type="protein sequence ID" value="QOL31092.1"/>
    <property type="molecule type" value="Genomic_DNA"/>
</dbReference>
<dbReference type="KEGG" id="beu:BE0216_00370"/>
<evidence type="ECO:0000256" key="1">
    <source>
        <dbReference type="SAM" id="MobiDB-lite"/>
    </source>
</evidence>
<name>A0A261GDB4_9BIFI</name>
<keyword evidence="7" id="KW-1185">Reference proteome</keyword>
<dbReference type="InterPro" id="IPR029039">
    <property type="entry name" value="Flavoprotein-like_sf"/>
</dbReference>
<dbReference type="PROSITE" id="PS00201">
    <property type="entry name" value="FLAVODOXIN"/>
    <property type="match status" value="1"/>
</dbReference>
<dbReference type="OrthoDB" id="9806505at2"/>
<feature type="domain" description="Flavodoxin-like" evidence="3">
    <location>
        <begin position="53"/>
        <end position="210"/>
    </location>
</feature>
<dbReference type="AlphaFoldDB" id="A0A261GDB4"/>
<protein>
    <submittedName>
        <fullName evidence="4">Flavodoxin</fullName>
    </submittedName>
</protein>
<evidence type="ECO:0000313" key="4">
    <source>
        <dbReference type="EMBL" id="OZG69432.1"/>
    </source>
</evidence>
<dbReference type="PROSITE" id="PS50902">
    <property type="entry name" value="FLAVODOXIN_LIKE"/>
    <property type="match status" value="1"/>
</dbReference>
<dbReference type="InterPro" id="IPR008254">
    <property type="entry name" value="Flavodoxin/NO_synth"/>
</dbReference>